<reference evidence="2" key="2">
    <citation type="submission" date="2019-02" db="EMBL/GenBank/DDBJ databases">
        <authorList>
            <person name="Chen S.-C."/>
            <person name="Chien H.-H."/>
            <person name="Lai M.-C."/>
        </authorList>
    </citation>
    <scope>NUCLEOTIDE SEQUENCE</scope>
    <source>
        <strain evidence="2">N2F9704</strain>
    </source>
</reference>
<dbReference type="Pfam" id="PF10060">
    <property type="entry name" value="DUF2298"/>
    <property type="match status" value="1"/>
</dbReference>
<feature type="transmembrane region" description="Helical" evidence="1">
    <location>
        <begin position="149"/>
        <end position="167"/>
    </location>
</feature>
<evidence type="ECO:0000313" key="3">
    <source>
        <dbReference type="Proteomes" id="UP001042704"/>
    </source>
</evidence>
<feature type="transmembrane region" description="Helical" evidence="1">
    <location>
        <begin position="391"/>
        <end position="417"/>
    </location>
</feature>
<dbReference type="GeneID" id="76424888"/>
<feature type="transmembrane region" description="Helical" evidence="1">
    <location>
        <begin position="259"/>
        <end position="276"/>
    </location>
</feature>
<reference evidence="2" key="1">
    <citation type="journal article" date="2001" name="Int. J. Syst. Evol. Microbiol.">
        <title>Methanofollis aquaemaris sp. nov., a methanogen isolated from an aquaculture fish pond.</title>
        <authorList>
            <person name="Lai M.C."/>
            <person name="Chen S.C."/>
        </authorList>
    </citation>
    <scope>NUCLEOTIDE SEQUENCE</scope>
    <source>
        <strain evidence="2">N2F9704</strain>
    </source>
</reference>
<dbReference type="InterPro" id="IPR018746">
    <property type="entry name" value="DUF2298"/>
</dbReference>
<organism evidence="2 3">
    <name type="scientific">Methanofollis aquaemaris</name>
    <dbReference type="NCBI Taxonomy" id="126734"/>
    <lineage>
        <taxon>Archaea</taxon>
        <taxon>Methanobacteriati</taxon>
        <taxon>Methanobacteriota</taxon>
        <taxon>Stenosarchaea group</taxon>
        <taxon>Methanomicrobia</taxon>
        <taxon>Methanomicrobiales</taxon>
        <taxon>Methanomicrobiaceae</taxon>
        <taxon>Methanofollis</taxon>
    </lineage>
</organism>
<evidence type="ECO:0008006" key="4">
    <source>
        <dbReference type="Google" id="ProtNLM"/>
    </source>
</evidence>
<feature type="transmembrane region" description="Helical" evidence="1">
    <location>
        <begin position="328"/>
        <end position="346"/>
    </location>
</feature>
<dbReference type="AlphaFoldDB" id="A0A8A3S762"/>
<keyword evidence="1" id="KW-1133">Transmembrane helix</keyword>
<feature type="transmembrane region" description="Helical" evidence="1">
    <location>
        <begin position="366"/>
        <end position="384"/>
    </location>
</feature>
<accession>A0A8A3S762</accession>
<feature type="transmembrane region" description="Helical" evidence="1">
    <location>
        <begin position="429"/>
        <end position="446"/>
    </location>
</feature>
<feature type="transmembrane region" description="Helical" evidence="1">
    <location>
        <begin position="199"/>
        <end position="219"/>
    </location>
</feature>
<feature type="transmembrane region" description="Helical" evidence="1">
    <location>
        <begin position="173"/>
        <end position="192"/>
    </location>
</feature>
<dbReference type="PANTHER" id="PTHR10790">
    <property type="entry name" value="TPR-DOMAIN CONTAINING PROTEIN"/>
    <property type="match status" value="1"/>
</dbReference>
<dbReference type="KEGG" id="maqe:RJ40_10945"/>
<dbReference type="EMBL" id="CP036172">
    <property type="protein sequence ID" value="QSZ67975.1"/>
    <property type="molecule type" value="Genomic_DNA"/>
</dbReference>
<evidence type="ECO:0000313" key="2">
    <source>
        <dbReference type="EMBL" id="QSZ67975.1"/>
    </source>
</evidence>
<keyword evidence="1" id="KW-0472">Membrane</keyword>
<feature type="transmembrane region" description="Helical" evidence="1">
    <location>
        <begin position="466"/>
        <end position="484"/>
    </location>
</feature>
<protein>
    <recommendedName>
        <fullName evidence="4">YYY membrane protein</fullName>
    </recommendedName>
</protein>
<feature type="transmembrane region" description="Helical" evidence="1">
    <location>
        <begin position="306"/>
        <end position="321"/>
    </location>
</feature>
<name>A0A8A3S762_9EURY</name>
<dbReference type="RefSeq" id="WP_265580900.1">
    <property type="nucleotide sequence ID" value="NZ_CP036172.1"/>
</dbReference>
<evidence type="ECO:0000256" key="1">
    <source>
        <dbReference type="SAM" id="Phobius"/>
    </source>
</evidence>
<proteinExistence type="predicted"/>
<keyword evidence="1" id="KW-0812">Transmembrane</keyword>
<gene>
    <name evidence="2" type="ORF">RJ40_10945</name>
</gene>
<feature type="transmembrane region" description="Helical" evidence="1">
    <location>
        <begin position="90"/>
        <end position="111"/>
    </location>
</feature>
<feature type="transmembrane region" description="Helical" evidence="1">
    <location>
        <begin position="496"/>
        <end position="515"/>
    </location>
</feature>
<feature type="transmembrane region" description="Helical" evidence="1">
    <location>
        <begin position="283"/>
        <end position="300"/>
    </location>
</feature>
<keyword evidence="3" id="KW-1185">Reference proteome</keyword>
<dbReference type="PANTHER" id="PTHR10790:SF51">
    <property type="entry name" value="TETRATRICOPEPTIDE REPEAT PROTEIN"/>
    <property type="match status" value="1"/>
</dbReference>
<feature type="transmembrane region" description="Helical" evidence="1">
    <location>
        <begin position="6"/>
        <end position="28"/>
    </location>
</feature>
<dbReference type="Proteomes" id="UP001042704">
    <property type="component" value="Chromosome"/>
</dbReference>
<dbReference type="NCBIfam" id="TIGR03662">
    <property type="entry name" value="Chlor_Arch_YYY"/>
    <property type="match status" value="1"/>
</dbReference>
<sequence length="657" mass="72824">MSPEAQALMLISWLLLIKALQFALWPALRPALKEYAYPAAYPASLLLFGVLTWYAGLVGLPIQTALIPFAALGGYALYRRAYRRDELKHALVWDAVFFTFFAALLAVRFINPAIIYAEKPMDLAFLASAMRFMTVTPPDPWFAGGALDVYYYLGYWMMGMLGVTAGVPSAVVYNLALPTVLGAAAVSVYAVGRLLIPKFAWVPLGIFFIVNPAFFQNLFLGETTKLLLWNSSRVIEGTINEYTLFSFLWGDLHPHVMDIFNQAFFIFLVVYALTRWDDIAPKARWLFIACAALSLGSMPGINSWDVLLYAPITLAVGLLIWRRNHDPGFLLAVPPLAIAVYAPYYLQLNSAGFSGFGIVSAPSDPIQFLLVHGFFLALIYAFTLRDLKERPYLLAAPIVIALAGYPAAAIAALPLAILLVRRHLSASDFLVASGLVIVLLCEFVYLKDNMSVDNYRMNTVFKCYSIAWLLIGTGILVWVGQWLAERGWADRYTPRQWRTLGALAAVALIITPFAVPISSIGPTSLDGSAWLREQHPGDAAGIAWLNQEEGAITLVEGVGEDYGYAARVSAYTGIPTVLGMPFHEQMWRSNWSLISGRQNDVRTIYEEPTRTLDLMDRYGATHLYVGGLEREAYTIDLPVDGLVPVFESGDVVIYLRE</sequence>